<name>G8R820_OWEHD</name>
<dbReference type="RefSeq" id="WP_014200704.1">
    <property type="nucleotide sequence ID" value="NC_016599.1"/>
</dbReference>
<dbReference type="KEGG" id="oho:Oweho_0322"/>
<sequence>MCEPIVLYRESNAVVMRCPDCGITQLAFGTGHHIFDEKEFAQLREKLAEESKNARLSLSPSQKKFSVPIKDHYSRLWLSANEVLELRNVVEQAAWIGMVKGILESE</sequence>
<dbReference type="OrthoDB" id="957491at2"/>
<dbReference type="Proteomes" id="UP000005631">
    <property type="component" value="Chromosome"/>
</dbReference>
<organism evidence="1 2">
    <name type="scientific">Owenweeksia hongkongensis (strain DSM 17368 / CIP 108786 / JCM 12287 / NRRL B-23963 / UST20020801)</name>
    <dbReference type="NCBI Taxonomy" id="926562"/>
    <lineage>
        <taxon>Bacteria</taxon>
        <taxon>Pseudomonadati</taxon>
        <taxon>Bacteroidota</taxon>
        <taxon>Flavobacteriia</taxon>
        <taxon>Flavobacteriales</taxon>
        <taxon>Owenweeksiaceae</taxon>
        <taxon>Owenweeksia</taxon>
    </lineage>
</organism>
<dbReference type="AlphaFoldDB" id="G8R820"/>
<proteinExistence type="predicted"/>
<reference evidence="1 2" key="1">
    <citation type="journal article" date="2012" name="Stand. Genomic Sci.">
        <title>Genome sequence of the orange-pigmented seawater bacterium Owenweeksia hongkongensis type strain (UST20020801(T)).</title>
        <authorList>
            <person name="Riedel T."/>
            <person name="Held B."/>
            <person name="Nolan M."/>
            <person name="Lucas S."/>
            <person name="Lapidus A."/>
            <person name="Tice H."/>
            <person name="Del Rio T.G."/>
            <person name="Cheng J.F."/>
            <person name="Han C."/>
            <person name="Tapia R."/>
            <person name="Goodwin L.A."/>
            <person name="Pitluck S."/>
            <person name="Liolios K."/>
            <person name="Mavromatis K."/>
            <person name="Pagani I."/>
            <person name="Ivanova N."/>
            <person name="Mikhailova N."/>
            <person name="Pati A."/>
            <person name="Chen A."/>
            <person name="Palaniappan K."/>
            <person name="Rohde M."/>
            <person name="Tindall B.J."/>
            <person name="Detter J.C."/>
            <person name="Goker M."/>
            <person name="Woyke T."/>
            <person name="Bristow J."/>
            <person name="Eisen J.A."/>
            <person name="Markowitz V."/>
            <person name="Hugenholtz P."/>
            <person name="Klenk H.P."/>
            <person name="Kyrpides N.C."/>
        </authorList>
    </citation>
    <scope>NUCLEOTIDE SEQUENCE</scope>
    <source>
        <strain evidence="2">DSM 17368 / JCM 12287 / NRRL B-23963</strain>
    </source>
</reference>
<accession>G8R820</accession>
<evidence type="ECO:0000313" key="2">
    <source>
        <dbReference type="Proteomes" id="UP000005631"/>
    </source>
</evidence>
<protein>
    <submittedName>
        <fullName evidence="1">Uncharacterized protein</fullName>
    </submittedName>
</protein>
<evidence type="ECO:0000313" key="1">
    <source>
        <dbReference type="EMBL" id="AEV31343.1"/>
    </source>
</evidence>
<dbReference type="EMBL" id="CP003156">
    <property type="protein sequence ID" value="AEV31343.1"/>
    <property type="molecule type" value="Genomic_DNA"/>
</dbReference>
<gene>
    <name evidence="1" type="ordered locus">Oweho_0322</name>
</gene>
<dbReference type="InterPro" id="IPR046508">
    <property type="entry name" value="DUF6686"/>
</dbReference>
<keyword evidence="2" id="KW-1185">Reference proteome</keyword>
<dbReference type="STRING" id="926562.Oweho_0322"/>
<dbReference type="HOGENOM" id="CLU_2220532_0_0_10"/>
<dbReference type="Pfam" id="PF20391">
    <property type="entry name" value="DUF6686"/>
    <property type="match status" value="1"/>
</dbReference>